<evidence type="ECO:0000256" key="4">
    <source>
        <dbReference type="ARBA" id="ARBA00023204"/>
    </source>
</evidence>
<dbReference type="FunFam" id="3.40.50.12650:FF:000004">
    <property type="entry name" value="DNA cross-link repair 1A protein"/>
    <property type="match status" value="1"/>
</dbReference>
<dbReference type="InterPro" id="IPR011084">
    <property type="entry name" value="DRMBL"/>
</dbReference>
<dbReference type="OMA" id="ETHTNDC"/>
<sequence>MAYSQDPQQDSDLAIAVALAMAAKPQDEDDDFQCPNPAISIHQDLILKKCKMPEKPKKSKKKKDPINSRSSPLKPSNNNKHIEKKTMKKIAEGKENTNEAAPPKHSVNVSEESCPIGSPKKINTSSVVKNGFHGDGNFIKKGVGKGMSIESRLLCRGRKDHHPEKEASMPLTEETMDFLSPQPDRHFNVLGDEGLESLSFEPGTQLNTLLQLCCTSDGGNTLADRDTDKFEIFDVDGSCSELDEEHIISLMTQVSSPCRISKNVLGSQSCLDKHLDYENNLDQVSSPFKFPNNDLGHDTSPCRIDSNNLDQATTSGIPHNDLGYGDIPCKMSHNDLGQEDSFADDRSVCGFPVNDLAHSNSFCAIPNNETHQSMDQASSSYAVSNNEVGVEGFSDEEDQIVLCPVCGVEITHLNDEERETHTNDCLDKDETETVVNINDIPLEDIPKTVVDGTRVVRWLDTLGLSRYADVFIKEEIDWDTLQLLTEEDLINLGVAALGPRKKIVYALRELRKENSCSTEANTNTVKAVVNMDDKHKLTESSNKLITEFFQGPSTVARRLIGSHVDTCQQADRTTVLSGRKRARTKNPPSAATLTGIPEWLSVPGTPFRVDAFRFLRGDCCHWFLTHFHTDHYQGLTRSFRYGKVYCSLITARLVNMRIGVSWDKLHVIPLNEKINIDGVYVTFLDANHCPGSVIIIFEPPNGKYDFPKQETVIQFVLDAIQAEAFNPKTLFLIGTYTIGKERIFLEVAKVLRKKIYVGAAKLRLLGCLGLPAEDMHWLTSNEQESHIHVVPLWSIANFKRMNFISKHYQGRYNSVVAFSPTGWSFGKGKKRTPGKRWQQGTIIRYEVPYSEHCSYTELKEFVKFVEPDNIIPSVNNNSPQAADKMVALLLNDDS</sequence>
<dbReference type="PANTHER" id="PTHR23240:SF6">
    <property type="entry name" value="DNA CROSS-LINK REPAIR 1A PROTEIN"/>
    <property type="match status" value="1"/>
</dbReference>
<evidence type="ECO:0000256" key="1">
    <source>
        <dbReference type="ARBA" id="ARBA00004123"/>
    </source>
</evidence>
<evidence type="ECO:0000313" key="9">
    <source>
        <dbReference type="Proteomes" id="UP000824469"/>
    </source>
</evidence>
<evidence type="ECO:0000256" key="2">
    <source>
        <dbReference type="ARBA" id="ARBA00010304"/>
    </source>
</evidence>
<gene>
    <name evidence="8" type="ORF">KI387_010361</name>
</gene>
<dbReference type="CDD" id="cd09487">
    <property type="entry name" value="SAM_superfamily"/>
    <property type="match status" value="1"/>
</dbReference>
<dbReference type="GO" id="GO:0035312">
    <property type="term" value="F:5'-3' DNA exonuclease activity"/>
    <property type="evidence" value="ECO:0007669"/>
    <property type="project" value="TreeGrafter"/>
</dbReference>
<dbReference type="Gene3D" id="3.60.15.10">
    <property type="entry name" value="Ribonuclease Z/Hydroxyacylglutathione hydrolase-like"/>
    <property type="match status" value="1"/>
</dbReference>
<dbReference type="PROSITE" id="PS50105">
    <property type="entry name" value="SAM_DOMAIN"/>
    <property type="match status" value="1"/>
</dbReference>
<comment type="subcellular location">
    <subcellularLocation>
        <location evidence="1">Nucleus</location>
    </subcellularLocation>
</comment>
<comment type="similarity">
    <text evidence="2">Belongs to the DNA repair metallo-beta-lactamase (DRMBL) family.</text>
</comment>
<dbReference type="GO" id="GO:0005634">
    <property type="term" value="C:nucleus"/>
    <property type="evidence" value="ECO:0007669"/>
    <property type="project" value="UniProtKB-SubCell"/>
</dbReference>
<feature type="domain" description="SAM" evidence="7">
    <location>
        <begin position="450"/>
        <end position="513"/>
    </location>
</feature>
<dbReference type="Proteomes" id="UP000824469">
    <property type="component" value="Unassembled WGS sequence"/>
</dbReference>
<comment type="caution">
    <text evidence="8">The sequence shown here is derived from an EMBL/GenBank/DDBJ whole genome shotgun (WGS) entry which is preliminary data.</text>
</comment>
<dbReference type="GO" id="GO:0036297">
    <property type="term" value="P:interstrand cross-link repair"/>
    <property type="evidence" value="ECO:0007669"/>
    <property type="project" value="TreeGrafter"/>
</dbReference>
<feature type="compositionally biased region" description="Basic and acidic residues" evidence="6">
    <location>
        <begin position="80"/>
        <end position="97"/>
    </location>
</feature>
<dbReference type="EMBL" id="JAHRHJ020000008">
    <property type="protein sequence ID" value="KAH9305957.1"/>
    <property type="molecule type" value="Genomic_DNA"/>
</dbReference>
<dbReference type="SUPFAM" id="SSF56281">
    <property type="entry name" value="Metallo-hydrolase/oxidoreductase"/>
    <property type="match status" value="1"/>
</dbReference>
<organism evidence="8 9">
    <name type="scientific">Taxus chinensis</name>
    <name type="common">Chinese yew</name>
    <name type="synonym">Taxus wallichiana var. chinensis</name>
    <dbReference type="NCBI Taxonomy" id="29808"/>
    <lineage>
        <taxon>Eukaryota</taxon>
        <taxon>Viridiplantae</taxon>
        <taxon>Streptophyta</taxon>
        <taxon>Embryophyta</taxon>
        <taxon>Tracheophyta</taxon>
        <taxon>Spermatophyta</taxon>
        <taxon>Pinopsida</taxon>
        <taxon>Pinidae</taxon>
        <taxon>Conifers II</taxon>
        <taxon>Cupressales</taxon>
        <taxon>Taxaceae</taxon>
        <taxon>Taxus</taxon>
    </lineage>
</organism>
<accession>A0AA38FKQ5</accession>
<feature type="region of interest" description="Disordered" evidence="6">
    <location>
        <begin position="45"/>
        <end position="121"/>
    </location>
</feature>
<protein>
    <recommendedName>
        <fullName evidence="7">SAM domain-containing protein</fullName>
    </recommendedName>
</protein>
<name>A0AA38FKQ5_TAXCH</name>
<dbReference type="SMART" id="SM00454">
    <property type="entry name" value="SAM"/>
    <property type="match status" value="1"/>
</dbReference>
<dbReference type="CDD" id="cd16273">
    <property type="entry name" value="SNM1A-1C-like_MBL-fold"/>
    <property type="match status" value="1"/>
</dbReference>
<dbReference type="SUPFAM" id="SSF47769">
    <property type="entry name" value="SAM/Pointed domain"/>
    <property type="match status" value="1"/>
</dbReference>
<evidence type="ECO:0000256" key="3">
    <source>
        <dbReference type="ARBA" id="ARBA00022763"/>
    </source>
</evidence>
<dbReference type="Pfam" id="PF00536">
    <property type="entry name" value="SAM_1"/>
    <property type="match status" value="1"/>
</dbReference>
<dbReference type="GO" id="GO:0006303">
    <property type="term" value="P:double-strand break repair via nonhomologous end joining"/>
    <property type="evidence" value="ECO:0007669"/>
    <property type="project" value="TreeGrafter"/>
</dbReference>
<keyword evidence="5" id="KW-0539">Nucleus</keyword>
<dbReference type="PANTHER" id="PTHR23240">
    <property type="entry name" value="DNA CROSS-LINK REPAIR PROTEIN PSO2/SNM1-RELATED"/>
    <property type="match status" value="1"/>
</dbReference>
<reference evidence="8 9" key="1">
    <citation type="journal article" date="2021" name="Nat. Plants">
        <title>The Taxus genome provides insights into paclitaxel biosynthesis.</title>
        <authorList>
            <person name="Xiong X."/>
            <person name="Gou J."/>
            <person name="Liao Q."/>
            <person name="Li Y."/>
            <person name="Zhou Q."/>
            <person name="Bi G."/>
            <person name="Li C."/>
            <person name="Du R."/>
            <person name="Wang X."/>
            <person name="Sun T."/>
            <person name="Guo L."/>
            <person name="Liang H."/>
            <person name="Lu P."/>
            <person name="Wu Y."/>
            <person name="Zhang Z."/>
            <person name="Ro D.K."/>
            <person name="Shang Y."/>
            <person name="Huang S."/>
            <person name="Yan J."/>
        </authorList>
    </citation>
    <scope>NUCLEOTIDE SEQUENCE [LARGE SCALE GENOMIC DNA]</scope>
    <source>
        <strain evidence="8">Ta-2019</strain>
    </source>
</reference>
<evidence type="ECO:0000313" key="8">
    <source>
        <dbReference type="EMBL" id="KAH9305957.1"/>
    </source>
</evidence>
<feature type="compositionally biased region" description="Basic and acidic residues" evidence="6">
    <location>
        <begin position="45"/>
        <end position="56"/>
    </location>
</feature>
<evidence type="ECO:0000256" key="6">
    <source>
        <dbReference type="SAM" id="MobiDB-lite"/>
    </source>
</evidence>
<feature type="compositionally biased region" description="Polar residues" evidence="6">
    <location>
        <begin position="67"/>
        <end position="79"/>
    </location>
</feature>
<dbReference type="GO" id="GO:0003684">
    <property type="term" value="F:damaged DNA binding"/>
    <property type="evidence" value="ECO:0007669"/>
    <property type="project" value="TreeGrafter"/>
</dbReference>
<dbReference type="InterPro" id="IPR036866">
    <property type="entry name" value="RibonucZ/Hydroxyglut_hydro"/>
</dbReference>
<evidence type="ECO:0000259" key="7">
    <source>
        <dbReference type="PROSITE" id="PS50105"/>
    </source>
</evidence>
<keyword evidence="9" id="KW-1185">Reference proteome</keyword>
<dbReference type="InterPro" id="IPR013761">
    <property type="entry name" value="SAM/pointed_sf"/>
</dbReference>
<dbReference type="Pfam" id="PF07522">
    <property type="entry name" value="DRMBL"/>
    <property type="match status" value="1"/>
</dbReference>
<dbReference type="InterPro" id="IPR001660">
    <property type="entry name" value="SAM"/>
</dbReference>
<dbReference type="Gene3D" id="1.10.150.50">
    <property type="entry name" value="Transcription Factor, Ets-1"/>
    <property type="match status" value="1"/>
</dbReference>
<dbReference type="AlphaFoldDB" id="A0AA38FKQ5"/>
<keyword evidence="3" id="KW-0227">DNA damage</keyword>
<keyword evidence="4" id="KW-0234">DNA repair</keyword>
<dbReference type="Gene3D" id="3.40.50.12650">
    <property type="match status" value="1"/>
</dbReference>
<evidence type="ECO:0000256" key="5">
    <source>
        <dbReference type="ARBA" id="ARBA00023242"/>
    </source>
</evidence>
<proteinExistence type="inferred from homology"/>